<dbReference type="SMART" id="SM00100">
    <property type="entry name" value="cNMP"/>
    <property type="match status" value="1"/>
</dbReference>
<evidence type="ECO:0000259" key="1">
    <source>
        <dbReference type="PROSITE" id="PS50042"/>
    </source>
</evidence>
<name>A0ABT2LCY5_9RALS</name>
<evidence type="ECO:0000313" key="3">
    <source>
        <dbReference type="Proteomes" id="UP001164420"/>
    </source>
</evidence>
<dbReference type="InterPro" id="IPR014710">
    <property type="entry name" value="RmlC-like_jellyroll"/>
</dbReference>
<dbReference type="InterPro" id="IPR000595">
    <property type="entry name" value="cNMP-bd_dom"/>
</dbReference>
<comment type="caution">
    <text evidence="2">The sequence shown here is derived from an EMBL/GenBank/DDBJ whole genome shotgun (WGS) entry which is preliminary data.</text>
</comment>
<dbReference type="EMBL" id="JAOCQI010000003">
    <property type="protein sequence ID" value="MCT7313255.1"/>
    <property type="molecule type" value="Genomic_DNA"/>
</dbReference>
<reference evidence="2 3" key="1">
    <citation type="journal article" date="2023" name="Front. Microbiol.">
        <title>Ralstonia chuxiongensis sp. nov., Ralstonia mojiangensis sp. nov., and Ralstonia soli sp. nov., isolated from tobacco fields, are three novel species in the family Burkholderiaceae.</title>
        <authorList>
            <person name="Lu C.H."/>
            <person name="Zhang Y.Y."/>
            <person name="Jiang N."/>
            <person name="Chen W."/>
            <person name="Shao X."/>
            <person name="Zhao Z.M."/>
            <person name="Lu W.L."/>
            <person name="Hu X."/>
            <person name="Xi Y.X."/>
            <person name="Zou S.Y."/>
            <person name="Wei Q.J."/>
            <person name="Lin Z.L."/>
            <person name="Gong L."/>
            <person name="Gai X.T."/>
            <person name="Zhang L.Q."/>
            <person name="Li J.Y."/>
            <person name="Jin Y."/>
            <person name="Xia Z.Y."/>
        </authorList>
    </citation>
    <scope>NUCLEOTIDE SEQUENCE [LARGE SCALE GENOMIC DNA]</scope>
    <source>
        <strain evidence="2 3">22TCJT01-1</strain>
    </source>
</reference>
<dbReference type="RefSeq" id="WP_260785002.1">
    <property type="nucleotide sequence ID" value="NZ_JAOCQI010000003.1"/>
</dbReference>
<sequence length="311" mass="33901">MNSSPSQPTMLAKFDGKGGKQRLAEILARQPLLGANGEVCLLLAEAALLVEKTIDEEITQQGAADDDIYFIISGSVRVMVNGRQMASRQAGTHIGEMALADPTARRSATTIAAEACVLAMVKSETFSEIANRHPNLWRAIAVETANRFRERNSSVRAPRNQPIVFIGSTREHLDIAKEIQRQLSQLPCIPKIWTNGVFNASSTTIEDLLRMVKDSDFAVLVVTPDDLTTSRNKKTAAPRDNVIFELGLFMGGIGRERTYVVKPRGVEIKIPTDLLGVTCIEYAKCEPASLSVSIGPVCTELEGLIKRNGPI</sequence>
<proteinExistence type="predicted"/>
<organism evidence="2 3">
    <name type="scientific">Ralstonia mojiangensis</name>
    <dbReference type="NCBI Taxonomy" id="2953895"/>
    <lineage>
        <taxon>Bacteria</taxon>
        <taxon>Pseudomonadati</taxon>
        <taxon>Pseudomonadota</taxon>
        <taxon>Betaproteobacteria</taxon>
        <taxon>Burkholderiales</taxon>
        <taxon>Burkholderiaceae</taxon>
        <taxon>Ralstonia</taxon>
    </lineage>
</organism>
<keyword evidence="3" id="KW-1185">Reference proteome</keyword>
<dbReference type="PROSITE" id="PS50042">
    <property type="entry name" value="CNMP_BINDING_3"/>
    <property type="match status" value="1"/>
</dbReference>
<feature type="domain" description="Cyclic nucleotide-binding" evidence="1">
    <location>
        <begin position="56"/>
        <end position="147"/>
    </location>
</feature>
<evidence type="ECO:0000313" key="2">
    <source>
        <dbReference type="EMBL" id="MCT7313255.1"/>
    </source>
</evidence>
<dbReference type="Gene3D" id="2.60.120.10">
    <property type="entry name" value="Jelly Rolls"/>
    <property type="match status" value="1"/>
</dbReference>
<dbReference type="InterPro" id="IPR018490">
    <property type="entry name" value="cNMP-bd_dom_sf"/>
</dbReference>
<dbReference type="CDD" id="cd00038">
    <property type="entry name" value="CAP_ED"/>
    <property type="match status" value="1"/>
</dbReference>
<dbReference type="InterPro" id="IPR019302">
    <property type="entry name" value="CAP12/PCTIR_TIR_dom"/>
</dbReference>
<dbReference type="Pfam" id="PF10137">
    <property type="entry name" value="CAP12-PCTIR_TIR"/>
    <property type="match status" value="1"/>
</dbReference>
<dbReference type="Pfam" id="PF00027">
    <property type="entry name" value="cNMP_binding"/>
    <property type="match status" value="1"/>
</dbReference>
<gene>
    <name evidence="2" type="ORF">N5J06_19960</name>
</gene>
<protein>
    <submittedName>
        <fullName evidence="2">Nucleotide-binding protein</fullName>
    </submittedName>
</protein>
<dbReference type="Proteomes" id="UP001164420">
    <property type="component" value="Unassembled WGS sequence"/>
</dbReference>
<dbReference type="SUPFAM" id="SSF51206">
    <property type="entry name" value="cAMP-binding domain-like"/>
    <property type="match status" value="1"/>
</dbReference>
<accession>A0ABT2LCY5</accession>